<proteinExistence type="predicted"/>
<organism evidence="2 3">
    <name type="scientific">Filobasidium floriforme</name>
    <dbReference type="NCBI Taxonomy" id="5210"/>
    <lineage>
        <taxon>Eukaryota</taxon>
        <taxon>Fungi</taxon>
        <taxon>Dikarya</taxon>
        <taxon>Basidiomycota</taxon>
        <taxon>Agaricomycotina</taxon>
        <taxon>Tremellomycetes</taxon>
        <taxon>Filobasidiales</taxon>
        <taxon>Filobasidiaceae</taxon>
        <taxon>Filobasidium</taxon>
    </lineage>
</organism>
<dbReference type="EMBL" id="JABELV010000072">
    <property type="protein sequence ID" value="KAG7532160.1"/>
    <property type="molecule type" value="Genomic_DNA"/>
</dbReference>
<keyword evidence="3" id="KW-1185">Reference proteome</keyword>
<comment type="caution">
    <text evidence="2">The sequence shown here is derived from an EMBL/GenBank/DDBJ whole genome shotgun (WGS) entry which is preliminary data.</text>
</comment>
<gene>
    <name evidence="2" type="ORF">FFLO_03788</name>
</gene>
<feature type="compositionally biased region" description="Polar residues" evidence="1">
    <location>
        <begin position="182"/>
        <end position="221"/>
    </location>
</feature>
<protein>
    <submittedName>
        <fullName evidence="2">Uncharacterized protein</fullName>
    </submittedName>
</protein>
<evidence type="ECO:0000256" key="1">
    <source>
        <dbReference type="SAM" id="MobiDB-lite"/>
    </source>
</evidence>
<accession>A0A8K0NMX6</accession>
<reference evidence="2" key="1">
    <citation type="submission" date="2020-04" db="EMBL/GenBank/DDBJ databases">
        <title>Analysis of mating type loci in Filobasidium floriforme.</title>
        <authorList>
            <person name="Nowrousian M."/>
        </authorList>
    </citation>
    <scope>NUCLEOTIDE SEQUENCE</scope>
    <source>
        <strain evidence="2">CBS 6242</strain>
    </source>
</reference>
<dbReference type="Proteomes" id="UP000812966">
    <property type="component" value="Unassembled WGS sequence"/>
</dbReference>
<sequence>MAAVMSAQDPMVSLFEPSIQHPDSNVSFLSFSALADFDLQQEGLAVHNNTWPGAQNWKMGDLPVYQTMQAPEAFELNDYYSLDSPQSCLAVTPSEHSTPSHLTCDAGSIAPPPQHRASNPIIHDPSVYNDFNGGADDQHIFSSGGCSSLSLNSKASHASFASSASGNSDYLLTPRHSLASNPQRWGSMSLPSGSPSQYPEQWSTTPSVKTGGQQARQSIWPTESMGDMIPLTDYVNYVGEDDGNVQYVPPQLSYRGSVSSRRQSGSLPPISGRNLSSTYDVVQTEGSMRCENGIAASQPSLLPAASIVGNVQGWQSSSPTYPSLLDYEEAANGRGHFGEPIAYPAVPRSAPKAGPSGLASAYLSVPQNMSLRRLVQANGTLVPQHR</sequence>
<name>A0A8K0NMX6_9TREE</name>
<evidence type="ECO:0000313" key="3">
    <source>
        <dbReference type="Proteomes" id="UP000812966"/>
    </source>
</evidence>
<evidence type="ECO:0000313" key="2">
    <source>
        <dbReference type="EMBL" id="KAG7532160.1"/>
    </source>
</evidence>
<dbReference type="AlphaFoldDB" id="A0A8K0NMX6"/>
<feature type="region of interest" description="Disordered" evidence="1">
    <location>
        <begin position="182"/>
        <end position="223"/>
    </location>
</feature>